<reference evidence="3" key="2">
    <citation type="submission" date="2025-09" db="UniProtKB">
        <authorList>
            <consortium name="Ensembl"/>
        </authorList>
    </citation>
    <scope>IDENTIFICATION</scope>
</reference>
<dbReference type="Proteomes" id="UP000265020">
    <property type="component" value="Unassembled WGS sequence"/>
</dbReference>
<feature type="region of interest" description="Disordered" evidence="1">
    <location>
        <begin position="191"/>
        <end position="221"/>
    </location>
</feature>
<dbReference type="SUPFAM" id="SSF81383">
    <property type="entry name" value="F-box domain"/>
    <property type="match status" value="1"/>
</dbReference>
<dbReference type="InterPro" id="IPR001810">
    <property type="entry name" value="F-box_dom"/>
</dbReference>
<sequence length="280" mass="31921">QMPLESRPSANSAKMQTKRSAWTPLNHPLINTKVHISRFSEALLMWSDSQRKAVLQDFMLNCSEEQLQFLNLKVNKVLPLQTADFTCLLPRVLCLYLFSFLDPRSLCRCAQVSWHWKSIVELDQLWMPKCLRRGWCITFSPSPFEQGVWKRHYIESVQELQLRLLQAPKSINKGVDGSRTADISLQDVAAAKQEHPPATSSGLKTEKKAKALPPWRHSDRHPKDTIRFNYLDNLHPIDQALTYGGSQSSEGKRKTLSEASYKLRKAKSMVNPTLCCTTAG</sequence>
<reference evidence="3" key="1">
    <citation type="submission" date="2025-08" db="UniProtKB">
        <authorList>
            <consortium name="Ensembl"/>
        </authorList>
    </citation>
    <scope>IDENTIFICATION</scope>
</reference>
<dbReference type="InterPro" id="IPR036047">
    <property type="entry name" value="F-box-like_dom_sf"/>
</dbReference>
<dbReference type="GeneTree" id="ENSGT00940000159021"/>
<evidence type="ECO:0000313" key="4">
    <source>
        <dbReference type="Proteomes" id="UP000265020"/>
    </source>
</evidence>
<evidence type="ECO:0000259" key="2">
    <source>
        <dbReference type="PROSITE" id="PS50181"/>
    </source>
</evidence>
<feature type="domain" description="F-box" evidence="2">
    <location>
        <begin position="83"/>
        <end position="129"/>
    </location>
</feature>
<dbReference type="InterPro" id="IPR052805">
    <property type="entry name" value="GEF_Ubiquitin-Prot_Reg"/>
</dbReference>
<dbReference type="PROSITE" id="PS50181">
    <property type="entry name" value="FBOX"/>
    <property type="match status" value="1"/>
</dbReference>
<keyword evidence="4" id="KW-1185">Reference proteome</keyword>
<protein>
    <submittedName>
        <fullName evidence="3">F-box protein 16</fullName>
    </submittedName>
</protein>
<dbReference type="Ensembl" id="ENSCVAT00000009959.1">
    <property type="protein sequence ID" value="ENSCVAP00000003483.1"/>
    <property type="gene ID" value="ENSCVAG00000004708.1"/>
</dbReference>
<proteinExistence type="predicted"/>
<evidence type="ECO:0000256" key="1">
    <source>
        <dbReference type="SAM" id="MobiDB-lite"/>
    </source>
</evidence>
<organism evidence="3 4">
    <name type="scientific">Cyprinodon variegatus</name>
    <name type="common">Sheepshead minnow</name>
    <dbReference type="NCBI Taxonomy" id="28743"/>
    <lineage>
        <taxon>Eukaryota</taxon>
        <taxon>Metazoa</taxon>
        <taxon>Chordata</taxon>
        <taxon>Craniata</taxon>
        <taxon>Vertebrata</taxon>
        <taxon>Euteleostomi</taxon>
        <taxon>Actinopterygii</taxon>
        <taxon>Neopterygii</taxon>
        <taxon>Teleostei</taxon>
        <taxon>Neoteleostei</taxon>
        <taxon>Acanthomorphata</taxon>
        <taxon>Ovalentaria</taxon>
        <taxon>Atherinomorphae</taxon>
        <taxon>Cyprinodontiformes</taxon>
        <taxon>Cyprinodontidae</taxon>
        <taxon>Cyprinodon</taxon>
    </lineage>
</organism>
<dbReference type="Pfam" id="PF12937">
    <property type="entry name" value="F-box-like"/>
    <property type="match status" value="1"/>
</dbReference>
<accession>A0A3Q2CEN0</accession>
<dbReference type="CDD" id="cd22172">
    <property type="entry name" value="F-box_FBXO16"/>
    <property type="match status" value="1"/>
</dbReference>
<dbReference type="AlphaFoldDB" id="A0A3Q2CEN0"/>
<name>A0A3Q2CEN0_CYPVA</name>
<evidence type="ECO:0000313" key="3">
    <source>
        <dbReference type="Ensembl" id="ENSCVAP00000003483.1"/>
    </source>
</evidence>
<dbReference type="Gene3D" id="1.20.1280.50">
    <property type="match status" value="1"/>
</dbReference>
<dbReference type="PANTHER" id="PTHR46857">
    <property type="entry name" value="EPITHELIAL CELL-TRANSFORMING SEQUENCE 2 ONCOGENE-LIKE"/>
    <property type="match status" value="1"/>
</dbReference>
<dbReference type="PANTHER" id="PTHR46857:SF2">
    <property type="entry name" value="F-BOX ONLY PROTEIN 16"/>
    <property type="match status" value="1"/>
</dbReference>
<dbReference type="STRING" id="28743.ENSCVAP00000003483"/>